<organism evidence="4 5">
    <name type="scientific">Linum trigynum</name>
    <dbReference type="NCBI Taxonomy" id="586398"/>
    <lineage>
        <taxon>Eukaryota</taxon>
        <taxon>Viridiplantae</taxon>
        <taxon>Streptophyta</taxon>
        <taxon>Embryophyta</taxon>
        <taxon>Tracheophyta</taxon>
        <taxon>Spermatophyta</taxon>
        <taxon>Magnoliopsida</taxon>
        <taxon>eudicotyledons</taxon>
        <taxon>Gunneridae</taxon>
        <taxon>Pentapetalae</taxon>
        <taxon>rosids</taxon>
        <taxon>fabids</taxon>
        <taxon>Malpighiales</taxon>
        <taxon>Linaceae</taxon>
        <taxon>Linum</taxon>
    </lineage>
</organism>
<accession>A0AAV2DDJ6</accession>
<proteinExistence type="inferred from homology"/>
<dbReference type="InterPro" id="IPR013320">
    <property type="entry name" value="ConA-like_dom_sf"/>
</dbReference>
<keyword evidence="2" id="KW-0430">Lectin</keyword>
<name>A0AAV2DDJ6_9ROSI</name>
<dbReference type="InterPro" id="IPR050258">
    <property type="entry name" value="Leguminous_Lectin"/>
</dbReference>
<evidence type="ECO:0000259" key="3">
    <source>
        <dbReference type="Pfam" id="PF00139"/>
    </source>
</evidence>
<evidence type="ECO:0000256" key="2">
    <source>
        <dbReference type="ARBA" id="ARBA00022734"/>
    </source>
</evidence>
<protein>
    <recommendedName>
        <fullName evidence="3">Legume lectin domain-containing protein</fullName>
    </recommendedName>
</protein>
<dbReference type="InterPro" id="IPR001220">
    <property type="entry name" value="Legume_lectin_dom"/>
</dbReference>
<evidence type="ECO:0000313" key="4">
    <source>
        <dbReference type="EMBL" id="CAL1371191.1"/>
    </source>
</evidence>
<evidence type="ECO:0000313" key="5">
    <source>
        <dbReference type="Proteomes" id="UP001497516"/>
    </source>
</evidence>
<feature type="domain" description="Legume lectin" evidence="3">
    <location>
        <begin position="18"/>
        <end position="103"/>
    </location>
</feature>
<dbReference type="Proteomes" id="UP001497516">
    <property type="component" value="Chromosome 2"/>
</dbReference>
<dbReference type="Gene3D" id="2.60.120.200">
    <property type="match status" value="1"/>
</dbReference>
<sequence length="113" mass="12166">MAACLISNRLFRRRQESATSGIQAWVEYDAVLKRVDVTVSPAGNRKPTTPLLSESLDLTPVVRELMYVGFSASIGEKASAHYILGWSFSANGDPAPPLNISVLPSPPPAEKSP</sequence>
<dbReference type="PANTHER" id="PTHR32401:SF51">
    <property type="entry name" value="NON-SPECIFIC SERINE_THREONINE PROTEIN KINASE"/>
    <property type="match status" value="1"/>
</dbReference>
<dbReference type="AlphaFoldDB" id="A0AAV2DDJ6"/>
<evidence type="ECO:0000256" key="1">
    <source>
        <dbReference type="ARBA" id="ARBA00007606"/>
    </source>
</evidence>
<dbReference type="PANTHER" id="PTHR32401">
    <property type="entry name" value="CONCANAVALIN A-LIKE LECTIN FAMILY PROTEIN"/>
    <property type="match status" value="1"/>
</dbReference>
<dbReference type="GO" id="GO:0030246">
    <property type="term" value="F:carbohydrate binding"/>
    <property type="evidence" value="ECO:0007669"/>
    <property type="project" value="UniProtKB-KW"/>
</dbReference>
<dbReference type="EMBL" id="OZ034815">
    <property type="protein sequence ID" value="CAL1371191.1"/>
    <property type="molecule type" value="Genomic_DNA"/>
</dbReference>
<dbReference type="SUPFAM" id="SSF49899">
    <property type="entry name" value="Concanavalin A-like lectins/glucanases"/>
    <property type="match status" value="1"/>
</dbReference>
<keyword evidence="5" id="KW-1185">Reference proteome</keyword>
<dbReference type="Pfam" id="PF00139">
    <property type="entry name" value="Lectin_legB"/>
    <property type="match status" value="1"/>
</dbReference>
<gene>
    <name evidence="4" type="ORF">LTRI10_LOCUS13269</name>
</gene>
<comment type="similarity">
    <text evidence="1">Belongs to the leguminous lectin family.</text>
</comment>
<reference evidence="4 5" key="1">
    <citation type="submission" date="2024-04" db="EMBL/GenBank/DDBJ databases">
        <authorList>
            <person name="Fracassetti M."/>
        </authorList>
    </citation>
    <scope>NUCLEOTIDE SEQUENCE [LARGE SCALE GENOMIC DNA]</scope>
</reference>